<dbReference type="InterPro" id="IPR037171">
    <property type="entry name" value="NagB/RpiA_transferase-like"/>
</dbReference>
<dbReference type="PANTHER" id="PTHR23407">
    <property type="entry name" value="ATPASE INHIBITOR/5-FORMYLTETRAHYDROFOLATE CYCLO-LIGASE"/>
    <property type="match status" value="1"/>
</dbReference>
<dbReference type="NCBIfam" id="TIGR02727">
    <property type="entry name" value="MTHFS_bact"/>
    <property type="match status" value="1"/>
</dbReference>
<comment type="catalytic activity">
    <reaction evidence="5">
        <text>(6S)-5-formyl-5,6,7,8-tetrahydrofolate + ATP = (6R)-5,10-methenyltetrahydrofolate + ADP + phosphate</text>
        <dbReference type="Rhea" id="RHEA:10488"/>
        <dbReference type="ChEBI" id="CHEBI:30616"/>
        <dbReference type="ChEBI" id="CHEBI:43474"/>
        <dbReference type="ChEBI" id="CHEBI:57455"/>
        <dbReference type="ChEBI" id="CHEBI:57457"/>
        <dbReference type="ChEBI" id="CHEBI:456216"/>
        <dbReference type="EC" id="6.3.3.2"/>
    </reaction>
</comment>
<feature type="binding site" evidence="4">
    <location>
        <begin position="5"/>
        <end position="9"/>
    </location>
    <ligand>
        <name>ATP</name>
        <dbReference type="ChEBI" id="CHEBI:30616"/>
    </ligand>
</feature>
<dbReference type="SUPFAM" id="SSF100950">
    <property type="entry name" value="NagB/RpiA/CoA transferase-like"/>
    <property type="match status" value="1"/>
</dbReference>
<dbReference type="AlphaFoldDB" id="A0AB34P4P4"/>
<evidence type="ECO:0000256" key="1">
    <source>
        <dbReference type="ARBA" id="ARBA00010638"/>
    </source>
</evidence>
<dbReference type="EMBL" id="JRQI01000082">
    <property type="protein sequence ID" value="KGK56639.1"/>
    <property type="molecule type" value="Genomic_DNA"/>
</dbReference>
<evidence type="ECO:0000313" key="6">
    <source>
        <dbReference type="EMBL" id="KGK56639.1"/>
    </source>
</evidence>
<dbReference type="EC" id="6.3.3.2" evidence="5"/>
<keyword evidence="5" id="KW-0460">Magnesium</keyword>
<dbReference type="PANTHER" id="PTHR23407:SF1">
    <property type="entry name" value="5-FORMYLTETRAHYDROFOLATE CYCLO-LIGASE"/>
    <property type="match status" value="1"/>
</dbReference>
<dbReference type="Pfam" id="PF01812">
    <property type="entry name" value="5-FTHF_cyc-lig"/>
    <property type="match status" value="1"/>
</dbReference>
<keyword evidence="2 4" id="KW-0547">Nucleotide-binding</keyword>
<organism evidence="6 7">
    <name type="scientific">Xanthomonas cannabis pv. phaseoli</name>
    <dbReference type="NCBI Taxonomy" id="1885902"/>
    <lineage>
        <taxon>Bacteria</taxon>
        <taxon>Pseudomonadati</taxon>
        <taxon>Pseudomonadota</taxon>
        <taxon>Gammaproteobacteria</taxon>
        <taxon>Lysobacterales</taxon>
        <taxon>Lysobacteraceae</taxon>
        <taxon>Xanthomonas</taxon>
    </lineage>
</organism>
<dbReference type="GO" id="GO:0005524">
    <property type="term" value="F:ATP binding"/>
    <property type="evidence" value="ECO:0007669"/>
    <property type="project" value="UniProtKB-KW"/>
</dbReference>
<reference evidence="6 7" key="1">
    <citation type="submission" date="2014-10" db="EMBL/GenBank/DDBJ databases">
        <title>Genome sequence of a Xanthomonas strain that is pathogenic on beans.</title>
        <authorList>
            <person name="Aritua V."/>
            <person name="Sapp M."/>
            <person name="Harrison J."/>
            <person name="Smith J."/>
            <person name="Studholme D."/>
        </authorList>
    </citation>
    <scope>NUCLEOTIDE SEQUENCE [LARGE SCALE GENOMIC DNA]</scope>
    <source>
        <strain evidence="6 7">Nyagatare</strain>
    </source>
</reference>
<dbReference type="InterPro" id="IPR002698">
    <property type="entry name" value="FTHF_cligase"/>
</dbReference>
<comment type="caution">
    <text evidence="6">The sequence shown here is derived from an EMBL/GenBank/DDBJ whole genome shotgun (WGS) entry which is preliminary data.</text>
</comment>
<dbReference type="Proteomes" id="UP000029879">
    <property type="component" value="Unassembled WGS sequence"/>
</dbReference>
<dbReference type="Gene3D" id="3.40.50.10420">
    <property type="entry name" value="NagB/RpiA/CoA transferase-like"/>
    <property type="match status" value="1"/>
</dbReference>
<sequence length="196" mass="21475">MTQDRDALRQQLRTQRRSLPATQRLAAADVLAERLLALPFAPRAGAVAGYWAMDGEIALHRWQLSLPAGVRYCLPVLDGRVLRFAPWRPGQGLVSNRYGIPEPDVDLADTLAPQDMALVVTPLTGFDAACRRLGMGGGWYDRSFAFRHRQAPPPWLVGVGFAAQQVPALPTESWDVGVDAICTEHATFLKDDSLSA</sequence>
<dbReference type="GO" id="GO:0035999">
    <property type="term" value="P:tetrahydrofolate interconversion"/>
    <property type="evidence" value="ECO:0007669"/>
    <property type="project" value="TreeGrafter"/>
</dbReference>
<proteinExistence type="inferred from homology"/>
<evidence type="ECO:0000256" key="2">
    <source>
        <dbReference type="ARBA" id="ARBA00022741"/>
    </source>
</evidence>
<keyword evidence="5" id="KW-0479">Metal-binding</keyword>
<accession>A0AB34P4P4</accession>
<protein>
    <recommendedName>
        <fullName evidence="5">5-formyltetrahydrofolate cyclo-ligase</fullName>
        <ecNumber evidence="5">6.3.3.2</ecNumber>
    </recommendedName>
</protein>
<evidence type="ECO:0000256" key="4">
    <source>
        <dbReference type="PIRSR" id="PIRSR006806-1"/>
    </source>
</evidence>
<dbReference type="GO" id="GO:0030272">
    <property type="term" value="F:5-formyltetrahydrofolate cyclo-ligase activity"/>
    <property type="evidence" value="ECO:0007669"/>
    <property type="project" value="UniProtKB-EC"/>
</dbReference>
<dbReference type="InterPro" id="IPR024185">
    <property type="entry name" value="FTHF_cligase-like_sf"/>
</dbReference>
<gene>
    <name evidence="6" type="ORF">NC00_16845</name>
</gene>
<keyword evidence="3 4" id="KW-0067">ATP-binding</keyword>
<feature type="binding site" evidence="4">
    <location>
        <begin position="132"/>
        <end position="140"/>
    </location>
    <ligand>
        <name>ATP</name>
        <dbReference type="ChEBI" id="CHEBI:30616"/>
    </ligand>
</feature>
<dbReference type="GO" id="GO:0046872">
    <property type="term" value="F:metal ion binding"/>
    <property type="evidence" value="ECO:0007669"/>
    <property type="project" value="UniProtKB-KW"/>
</dbReference>
<feature type="binding site" evidence="4">
    <location>
        <position position="56"/>
    </location>
    <ligand>
        <name>substrate</name>
    </ligand>
</feature>
<comment type="cofactor">
    <cofactor evidence="5">
        <name>Mg(2+)</name>
        <dbReference type="ChEBI" id="CHEBI:18420"/>
    </cofactor>
</comment>
<dbReference type="GO" id="GO:0009396">
    <property type="term" value="P:folic acid-containing compound biosynthetic process"/>
    <property type="evidence" value="ECO:0007669"/>
    <property type="project" value="TreeGrafter"/>
</dbReference>
<evidence type="ECO:0000313" key="7">
    <source>
        <dbReference type="Proteomes" id="UP000029879"/>
    </source>
</evidence>
<evidence type="ECO:0000256" key="3">
    <source>
        <dbReference type="ARBA" id="ARBA00022840"/>
    </source>
</evidence>
<name>A0AB34P4P4_9XANT</name>
<dbReference type="PIRSF" id="PIRSF006806">
    <property type="entry name" value="FTHF_cligase"/>
    <property type="match status" value="1"/>
</dbReference>
<comment type="similarity">
    <text evidence="1 5">Belongs to the 5-formyltetrahydrofolate cyclo-ligase family.</text>
</comment>
<evidence type="ECO:0000256" key="5">
    <source>
        <dbReference type="RuleBase" id="RU361279"/>
    </source>
</evidence>